<dbReference type="AlphaFoldDB" id="A0A067CJF3"/>
<reference evidence="2 3" key="1">
    <citation type="journal article" date="2013" name="PLoS Genet.">
        <title>Distinctive expansion of potential virulence genes in the genome of the oomycete fish pathogen Saprolegnia parasitica.</title>
        <authorList>
            <person name="Jiang R.H."/>
            <person name="de Bruijn I."/>
            <person name="Haas B.J."/>
            <person name="Belmonte R."/>
            <person name="Lobach L."/>
            <person name="Christie J."/>
            <person name="van den Ackerveken G."/>
            <person name="Bottin A."/>
            <person name="Bulone V."/>
            <person name="Diaz-Moreno S.M."/>
            <person name="Dumas B."/>
            <person name="Fan L."/>
            <person name="Gaulin E."/>
            <person name="Govers F."/>
            <person name="Grenville-Briggs L.J."/>
            <person name="Horner N.R."/>
            <person name="Levin J.Z."/>
            <person name="Mammella M."/>
            <person name="Meijer H.J."/>
            <person name="Morris P."/>
            <person name="Nusbaum C."/>
            <person name="Oome S."/>
            <person name="Phillips A.J."/>
            <person name="van Rooyen D."/>
            <person name="Rzeszutek E."/>
            <person name="Saraiva M."/>
            <person name="Secombes C.J."/>
            <person name="Seidl M.F."/>
            <person name="Snel B."/>
            <person name="Stassen J.H."/>
            <person name="Sykes S."/>
            <person name="Tripathy S."/>
            <person name="van den Berg H."/>
            <person name="Vega-Arreguin J.C."/>
            <person name="Wawra S."/>
            <person name="Young S.K."/>
            <person name="Zeng Q."/>
            <person name="Dieguez-Uribeondo J."/>
            <person name="Russ C."/>
            <person name="Tyler B.M."/>
            <person name="van West P."/>
        </authorList>
    </citation>
    <scope>NUCLEOTIDE SEQUENCE [LARGE SCALE GENOMIC DNA]</scope>
    <source>
        <strain evidence="2 3">CBS 223.65</strain>
    </source>
</reference>
<dbReference type="PROSITE" id="PS50197">
    <property type="entry name" value="BEACH"/>
    <property type="match status" value="1"/>
</dbReference>
<dbReference type="KEGG" id="spar:SPRG_07655"/>
<organism evidence="2 3">
    <name type="scientific">Saprolegnia parasitica (strain CBS 223.65)</name>
    <dbReference type="NCBI Taxonomy" id="695850"/>
    <lineage>
        <taxon>Eukaryota</taxon>
        <taxon>Sar</taxon>
        <taxon>Stramenopiles</taxon>
        <taxon>Oomycota</taxon>
        <taxon>Saprolegniomycetes</taxon>
        <taxon>Saprolegniales</taxon>
        <taxon>Saprolegniaceae</taxon>
        <taxon>Saprolegnia</taxon>
    </lineage>
</organism>
<keyword evidence="3" id="KW-1185">Reference proteome</keyword>
<dbReference type="Proteomes" id="UP000030745">
    <property type="component" value="Unassembled WGS sequence"/>
</dbReference>
<evidence type="ECO:0000259" key="1">
    <source>
        <dbReference type="PROSITE" id="PS50197"/>
    </source>
</evidence>
<proteinExistence type="predicted"/>
<dbReference type="VEuPathDB" id="FungiDB:SPRG_07655"/>
<accession>A0A067CJF3</accession>
<dbReference type="RefSeq" id="XP_012202323.1">
    <property type="nucleotide sequence ID" value="XM_012346933.1"/>
</dbReference>
<evidence type="ECO:0000313" key="2">
    <source>
        <dbReference type="EMBL" id="KDO26942.1"/>
    </source>
</evidence>
<dbReference type="InterPro" id="IPR000409">
    <property type="entry name" value="BEACH_dom"/>
</dbReference>
<gene>
    <name evidence="2" type="ORF">SPRG_07655</name>
</gene>
<protein>
    <recommendedName>
        <fullName evidence="1">BEACH domain-containing protein</fullName>
    </recommendedName>
</protein>
<feature type="domain" description="BEACH" evidence="1">
    <location>
        <begin position="1"/>
        <end position="19"/>
    </location>
</feature>
<dbReference type="GeneID" id="24129911"/>
<name>A0A067CJF3_SAPPC</name>
<evidence type="ECO:0000313" key="3">
    <source>
        <dbReference type="Proteomes" id="UP000030745"/>
    </source>
</evidence>
<sequence>MQYFGQTPPQVFLSPHPTRDVACQTAISPSAVALTRVMAPSPIAWVLDASGRVVSDDGAVSQRLGDTDVLVMSSHLPLPCAPTYVLDVGPAHCPGRYFVLLDITRGLAVYGVDVDAGCVVVAPSNTAFLRTGQPMACAAMSSGACIWVWTKSVLLELLFPTVNVTPPEAPTSSTTKWSALWSSLWTPDTQLPPRVPPVVSPYRTLGIGDVVGTSAAVNLDVDLAVVTTASSLVQLFALHATKWLRSIDVAANVGRALHLTCSSILAPESHIVLVSETPEGLDVIAVDVNGVLLSVFSLPSATVRFAQAVHVPREHTRPPLVLLCTESQLYLYSIFDSCAVLAHQRSRHVIQRVFVEEDTIVLGFDSGDVDLLSLLGLLAQATTHSE</sequence>
<dbReference type="EMBL" id="KK583220">
    <property type="protein sequence ID" value="KDO26942.1"/>
    <property type="molecule type" value="Genomic_DNA"/>
</dbReference>